<dbReference type="Proteomes" id="UP001642464">
    <property type="component" value="Unassembled WGS sequence"/>
</dbReference>
<keyword evidence="2" id="KW-1185">Reference proteome</keyword>
<proteinExistence type="predicted"/>
<evidence type="ECO:0000313" key="1">
    <source>
        <dbReference type="EMBL" id="CAK9109769.1"/>
    </source>
</evidence>
<name>A0ABP0SBM8_9DINO</name>
<protein>
    <submittedName>
        <fullName evidence="1">Uncharacterized protein</fullName>
    </submittedName>
</protein>
<sequence length="151" mass="16957">MECSMLGFVTMMARCCSMRRTCGRVLLTASRATSNNESYSSVACKGHAQLAGLFLSRLARLIKAEPCPMVVLSSKWQEHESKVMYLEALTFSWAVASHRRTLWGLGRLEARDLRRRSAVCRSGGCGFWTFPREEVELVGLKQMWGMALDGK</sequence>
<accession>A0ABP0SBM8</accession>
<feature type="non-terminal residue" evidence="1">
    <location>
        <position position="151"/>
    </location>
</feature>
<dbReference type="EMBL" id="CAXAMM010043370">
    <property type="protein sequence ID" value="CAK9109769.1"/>
    <property type="molecule type" value="Genomic_DNA"/>
</dbReference>
<comment type="caution">
    <text evidence="1">The sequence shown here is derived from an EMBL/GenBank/DDBJ whole genome shotgun (WGS) entry which is preliminary data.</text>
</comment>
<gene>
    <name evidence="1" type="ORF">SCF082_LOCUS51000</name>
</gene>
<reference evidence="1 2" key="1">
    <citation type="submission" date="2024-02" db="EMBL/GenBank/DDBJ databases">
        <authorList>
            <person name="Chen Y."/>
            <person name="Shah S."/>
            <person name="Dougan E. K."/>
            <person name="Thang M."/>
            <person name="Chan C."/>
        </authorList>
    </citation>
    <scope>NUCLEOTIDE SEQUENCE [LARGE SCALE GENOMIC DNA]</scope>
</reference>
<organism evidence="1 2">
    <name type="scientific">Durusdinium trenchii</name>
    <dbReference type="NCBI Taxonomy" id="1381693"/>
    <lineage>
        <taxon>Eukaryota</taxon>
        <taxon>Sar</taxon>
        <taxon>Alveolata</taxon>
        <taxon>Dinophyceae</taxon>
        <taxon>Suessiales</taxon>
        <taxon>Symbiodiniaceae</taxon>
        <taxon>Durusdinium</taxon>
    </lineage>
</organism>
<evidence type="ECO:0000313" key="2">
    <source>
        <dbReference type="Proteomes" id="UP001642464"/>
    </source>
</evidence>